<name>A0A327VNP2_9BACT</name>
<feature type="chain" id="PRO_5016389987" evidence="2">
    <location>
        <begin position="23"/>
        <end position="1076"/>
    </location>
</feature>
<dbReference type="RefSeq" id="WP_245950934.1">
    <property type="nucleotide sequence ID" value="NZ_QLMA01000008.1"/>
</dbReference>
<dbReference type="NCBIfam" id="TIGR04056">
    <property type="entry name" value="OMP_RagA_SusC"/>
    <property type="match status" value="1"/>
</dbReference>
<dbReference type="Gene3D" id="2.170.130.10">
    <property type="entry name" value="TonB-dependent receptor, plug domain"/>
    <property type="match status" value="1"/>
</dbReference>
<dbReference type="Proteomes" id="UP000249819">
    <property type="component" value="Unassembled WGS sequence"/>
</dbReference>
<dbReference type="NCBIfam" id="TIGR04057">
    <property type="entry name" value="SusC_RagA_signa"/>
    <property type="match status" value="1"/>
</dbReference>
<keyword evidence="5" id="KW-1185">Reference proteome</keyword>
<dbReference type="GO" id="GO:0009279">
    <property type="term" value="C:cell outer membrane"/>
    <property type="evidence" value="ECO:0007669"/>
    <property type="project" value="UniProtKB-SubCell"/>
</dbReference>
<proteinExistence type="inferred from homology"/>
<dbReference type="FunFam" id="2.170.130.10:FF:000003">
    <property type="entry name" value="SusC/RagA family TonB-linked outer membrane protein"/>
    <property type="match status" value="1"/>
</dbReference>
<dbReference type="InterPro" id="IPR023997">
    <property type="entry name" value="TonB-dep_OMP_SusC/RagA_CS"/>
</dbReference>
<dbReference type="Gene3D" id="2.60.40.1120">
    <property type="entry name" value="Carboxypeptidase-like, regulatory domain"/>
    <property type="match status" value="1"/>
</dbReference>
<reference evidence="4 5" key="1">
    <citation type="submission" date="2018-06" db="EMBL/GenBank/DDBJ databases">
        <title>Genomic Encyclopedia of Archaeal and Bacterial Type Strains, Phase II (KMG-II): from individual species to whole genera.</title>
        <authorList>
            <person name="Goeker M."/>
        </authorList>
    </citation>
    <scope>NUCLEOTIDE SEQUENCE [LARGE SCALE GENOMIC DNA]</scope>
    <source>
        <strain evidence="4 5">DSM 29821</strain>
    </source>
</reference>
<dbReference type="PROSITE" id="PS00018">
    <property type="entry name" value="EF_HAND_1"/>
    <property type="match status" value="1"/>
</dbReference>
<evidence type="ECO:0000313" key="5">
    <source>
        <dbReference type="Proteomes" id="UP000249819"/>
    </source>
</evidence>
<evidence type="ECO:0000313" key="4">
    <source>
        <dbReference type="EMBL" id="RAJ76713.1"/>
    </source>
</evidence>
<dbReference type="PROSITE" id="PS52016">
    <property type="entry name" value="TONB_DEPENDENT_REC_3"/>
    <property type="match status" value="1"/>
</dbReference>
<dbReference type="Pfam" id="PF07715">
    <property type="entry name" value="Plug"/>
    <property type="match status" value="1"/>
</dbReference>
<keyword evidence="1" id="KW-0813">Transport</keyword>
<keyword evidence="2" id="KW-0732">Signal</keyword>
<dbReference type="SUPFAM" id="SSF56935">
    <property type="entry name" value="Porins"/>
    <property type="match status" value="1"/>
</dbReference>
<dbReference type="Pfam" id="PF13715">
    <property type="entry name" value="CarbopepD_reg_2"/>
    <property type="match status" value="1"/>
</dbReference>
<keyword evidence="1" id="KW-1134">Transmembrane beta strand</keyword>
<evidence type="ECO:0000259" key="3">
    <source>
        <dbReference type="Pfam" id="PF07715"/>
    </source>
</evidence>
<feature type="signal peptide" evidence="2">
    <location>
        <begin position="1"/>
        <end position="22"/>
    </location>
</feature>
<dbReference type="InterPro" id="IPR037066">
    <property type="entry name" value="Plug_dom_sf"/>
</dbReference>
<dbReference type="InterPro" id="IPR039426">
    <property type="entry name" value="TonB-dep_rcpt-like"/>
</dbReference>
<protein>
    <submittedName>
        <fullName evidence="4">TonB-linked SusC/RagA family outer membrane protein</fullName>
    </submittedName>
</protein>
<gene>
    <name evidence="4" type="ORF">CLV59_108234</name>
</gene>
<comment type="similarity">
    <text evidence="1">Belongs to the TonB-dependent receptor family.</text>
</comment>
<dbReference type="SUPFAM" id="SSF49464">
    <property type="entry name" value="Carboxypeptidase regulatory domain-like"/>
    <property type="match status" value="1"/>
</dbReference>
<organism evidence="4 5">
    <name type="scientific">Chitinophaga dinghuensis</name>
    <dbReference type="NCBI Taxonomy" id="1539050"/>
    <lineage>
        <taxon>Bacteria</taxon>
        <taxon>Pseudomonadati</taxon>
        <taxon>Bacteroidota</taxon>
        <taxon>Chitinophagia</taxon>
        <taxon>Chitinophagales</taxon>
        <taxon>Chitinophagaceae</taxon>
        <taxon>Chitinophaga</taxon>
    </lineage>
</organism>
<dbReference type="EMBL" id="QLMA01000008">
    <property type="protein sequence ID" value="RAJ76713.1"/>
    <property type="molecule type" value="Genomic_DNA"/>
</dbReference>
<accession>A0A327VNP2</accession>
<dbReference type="InterPro" id="IPR012910">
    <property type="entry name" value="Plug_dom"/>
</dbReference>
<dbReference type="InterPro" id="IPR008969">
    <property type="entry name" value="CarboxyPept-like_regulatory"/>
</dbReference>
<comment type="caution">
    <text evidence="4">The sequence shown here is derived from an EMBL/GenBank/DDBJ whole genome shotgun (WGS) entry which is preliminary data.</text>
</comment>
<comment type="subcellular location">
    <subcellularLocation>
        <location evidence="1">Cell outer membrane</location>
        <topology evidence="1">Multi-pass membrane protein</topology>
    </subcellularLocation>
</comment>
<dbReference type="InterPro" id="IPR018247">
    <property type="entry name" value="EF_Hand_1_Ca_BS"/>
</dbReference>
<feature type="domain" description="TonB-dependent receptor plug" evidence="3">
    <location>
        <begin position="148"/>
        <end position="257"/>
    </location>
</feature>
<evidence type="ECO:0000256" key="1">
    <source>
        <dbReference type="PROSITE-ProRule" id="PRU01360"/>
    </source>
</evidence>
<keyword evidence="1" id="KW-0472">Membrane</keyword>
<evidence type="ECO:0000256" key="2">
    <source>
        <dbReference type="SAM" id="SignalP"/>
    </source>
</evidence>
<dbReference type="AlphaFoldDB" id="A0A327VNP2"/>
<dbReference type="InterPro" id="IPR023996">
    <property type="entry name" value="TonB-dep_OMP_SusC/RagA"/>
</dbReference>
<keyword evidence="1" id="KW-0998">Cell outer membrane</keyword>
<keyword evidence="1" id="KW-0812">Transmembrane</keyword>
<sequence length="1076" mass="120373">MIKSLCKHAYVLLLLAPMPASAGNKAVRYGSSPSNPSPHVSNNVLRERVHEDFSVLNKEIKGIVTDSSGTAIPGVTIVVKNKTSTGTVTDINGRYILVVPDDATIVFSMMGFEAREVRVSSQSTINMVMKPSTNTLGETVVVAYGTQKKREVVGSVTSINVADLKVPSSNLTTALAGRAAGLIAFQRSGEPGADNADFFVRGVTTFGYKKDPLILIDGVELSTEDLARLRPDDIESFSIMKDATSTALYGARGANGVILVTTRHGKEGPAKVNVRVENSFSQATKNLKFADPVTYMQLGNEAVKTRNPKLNEPYSEDKIRGTMAGEDPLLYPANDWQKELMKDWATNQRANLNVSGGGNIARYFVSGSYTNDNGVLKVDPQNNFNSNVKIKRYTIRANVDVDLTKSTLLTVRTSGNFDDYKGPIGSGATTGGAWMYRMIMHSNPVRFPAYYPKDSAHSYVNHILFGNNNQDGSLYINPYASLMMGYKEESRSFMSAQMELKQKLDGIIPGLSFRTMVNVNRTSNFYVLRYYSPFYYMAAGYDVNNKSYQLVPLNENTGTEYLNFVNNVPDMKKVNAVFYWESSLSYGHSFGKHSVNAMLINIMRSTANPSGETLMATLPSRNSGVSGRVTYNYDSRYFGEFNFGYNGSERFYKTNRFGFFPSAGVAWTVSNENFFKSSNIANFITNLKLRSTYGLVGNDAIGKEDERFFYLSTTNPNDNLKGAYFGTDRIYYQPGYSVSRYSNPDITWEKSYQANAAIELSIKDKLNFTGEVYKYRRTNILMGRSYVPSTMGLTNTPKANIGEAESKGVDLSLDYNQHYKNSWFQVMANFTYARGIYTKFEEPEYLGNESYRYRVGKPITAQFGLLAERLFVDDKEALNAPKQNFGPYAGGDIKYLDVNGDGQITDADMVNIGHPTTPEIVYGFGFSAGYKNWDISAFFQGVGRESFWIDADSTAPFVNETQLLKAYADNHWSEENQNVYALWPRLSNTMMLNNTQRSTWWMRDGAFLRLKQLEIGYTLPKSIQKRMHTSTFRIYANATNLFCLSKFDLWDVEMGGNGLKYPVQRVFNVGFNLTFN</sequence>